<evidence type="ECO:0000256" key="1">
    <source>
        <dbReference type="SAM" id="Phobius"/>
    </source>
</evidence>
<evidence type="ECO:0000313" key="2">
    <source>
        <dbReference type="EMBL" id="TYG62450.1"/>
    </source>
</evidence>
<dbReference type="AlphaFoldDB" id="A0A5D2C1G3"/>
<gene>
    <name evidence="2" type="ORF">ES288_D07G232100v1</name>
</gene>
<dbReference type="Proteomes" id="UP000323506">
    <property type="component" value="Chromosome D07"/>
</dbReference>
<sequence length="152" mass="17976">MSLQIAWDLAQTLVCNLGMDLWTDDFKWFVWFLIRSAIYGYILYHAFCFLRRKVPGVLGYGPIRKDPNMRKLRRVKGYFNYRWRRIKRKKKAGIDPIRTAFDGMKATPLNLGTMFVPVLGELESVVVIVLNDAALLRNLNIALRDFCIWWEW</sequence>
<keyword evidence="1" id="KW-0812">Transmembrane</keyword>
<dbReference type="EMBL" id="CM017707">
    <property type="protein sequence ID" value="TYG62450.1"/>
    <property type="molecule type" value="Genomic_DNA"/>
</dbReference>
<keyword evidence="3" id="KW-1185">Reference proteome</keyword>
<evidence type="ECO:0000313" key="3">
    <source>
        <dbReference type="Proteomes" id="UP000323506"/>
    </source>
</evidence>
<proteinExistence type="predicted"/>
<organism evidence="2 3">
    <name type="scientific">Gossypium darwinii</name>
    <name type="common">Darwin's cotton</name>
    <name type="synonym">Gossypium barbadense var. darwinii</name>
    <dbReference type="NCBI Taxonomy" id="34276"/>
    <lineage>
        <taxon>Eukaryota</taxon>
        <taxon>Viridiplantae</taxon>
        <taxon>Streptophyta</taxon>
        <taxon>Embryophyta</taxon>
        <taxon>Tracheophyta</taxon>
        <taxon>Spermatophyta</taxon>
        <taxon>Magnoliopsida</taxon>
        <taxon>eudicotyledons</taxon>
        <taxon>Gunneridae</taxon>
        <taxon>Pentapetalae</taxon>
        <taxon>rosids</taxon>
        <taxon>malvids</taxon>
        <taxon>Malvales</taxon>
        <taxon>Malvaceae</taxon>
        <taxon>Malvoideae</taxon>
        <taxon>Gossypium</taxon>
    </lineage>
</organism>
<accession>A0A5D2C1G3</accession>
<protein>
    <submittedName>
        <fullName evidence="2">Uncharacterized protein</fullName>
    </submittedName>
</protein>
<name>A0A5D2C1G3_GOSDA</name>
<feature type="transmembrane region" description="Helical" evidence="1">
    <location>
        <begin position="28"/>
        <end position="50"/>
    </location>
</feature>
<keyword evidence="1" id="KW-0472">Membrane</keyword>
<reference evidence="2 3" key="1">
    <citation type="submission" date="2019-06" db="EMBL/GenBank/DDBJ databases">
        <title>WGS assembly of Gossypium darwinii.</title>
        <authorList>
            <person name="Chen Z.J."/>
            <person name="Sreedasyam A."/>
            <person name="Ando A."/>
            <person name="Song Q."/>
            <person name="De L."/>
            <person name="Hulse-Kemp A."/>
            <person name="Ding M."/>
            <person name="Ye W."/>
            <person name="Kirkbride R."/>
            <person name="Jenkins J."/>
            <person name="Plott C."/>
            <person name="Lovell J."/>
            <person name="Lin Y.-M."/>
            <person name="Vaughn R."/>
            <person name="Liu B."/>
            <person name="Li W."/>
            <person name="Simpson S."/>
            <person name="Scheffler B."/>
            <person name="Saski C."/>
            <person name="Grover C."/>
            <person name="Hu G."/>
            <person name="Conover J."/>
            <person name="Carlson J."/>
            <person name="Shu S."/>
            <person name="Boston L."/>
            <person name="Williams M."/>
            <person name="Peterson D."/>
            <person name="Mcgee K."/>
            <person name="Jones D."/>
            <person name="Wendel J."/>
            <person name="Stelly D."/>
            <person name="Grimwood J."/>
            <person name="Schmutz J."/>
        </authorList>
    </citation>
    <scope>NUCLEOTIDE SEQUENCE [LARGE SCALE GENOMIC DNA]</scope>
    <source>
        <strain evidence="2">1808015.09</strain>
    </source>
</reference>
<keyword evidence="1" id="KW-1133">Transmembrane helix</keyword>